<dbReference type="EMBL" id="BRZM01006065">
    <property type="protein sequence ID" value="GLD67481.1"/>
    <property type="molecule type" value="Genomic_DNA"/>
</dbReference>
<keyword evidence="1" id="KW-1133">Transmembrane helix</keyword>
<evidence type="ECO:0000313" key="2">
    <source>
        <dbReference type="EMBL" id="GLD67481.1"/>
    </source>
</evidence>
<gene>
    <name evidence="2" type="ORF">AKAME5_002944100</name>
</gene>
<comment type="caution">
    <text evidence="2">The sequence shown here is derived from an EMBL/GenBank/DDBJ whole genome shotgun (WGS) entry which is preliminary data.</text>
</comment>
<reference evidence="2" key="1">
    <citation type="submission" date="2022-08" db="EMBL/GenBank/DDBJ databases">
        <title>Genome sequencing of akame (Lates japonicus).</title>
        <authorList>
            <person name="Hashiguchi Y."/>
            <person name="Takahashi H."/>
        </authorList>
    </citation>
    <scope>NUCLEOTIDE SEQUENCE</scope>
    <source>
        <strain evidence="2">Kochi</strain>
    </source>
</reference>
<sequence>MSRRVSTEDKTLTITRVQPDDSGLYYCDGKPAAYLTVTEGEKPERDRKPFLGLVLGIASTFLLLFLGIIIIVIFFTGRCRRKKQGTEESHPVYEEIWNEVVRQPTHGVKSSAGTAGLYSLATFPETLKTNEAPHHVISNLQSGGKNKR</sequence>
<organism evidence="2 3">
    <name type="scientific">Lates japonicus</name>
    <name type="common">Japanese lates</name>
    <dbReference type="NCBI Taxonomy" id="270547"/>
    <lineage>
        <taxon>Eukaryota</taxon>
        <taxon>Metazoa</taxon>
        <taxon>Chordata</taxon>
        <taxon>Craniata</taxon>
        <taxon>Vertebrata</taxon>
        <taxon>Euteleostomi</taxon>
        <taxon>Actinopterygii</taxon>
        <taxon>Neopterygii</taxon>
        <taxon>Teleostei</taxon>
        <taxon>Neoteleostei</taxon>
        <taxon>Acanthomorphata</taxon>
        <taxon>Carangaria</taxon>
        <taxon>Carangaria incertae sedis</taxon>
        <taxon>Centropomidae</taxon>
        <taxon>Lates</taxon>
    </lineage>
</organism>
<keyword evidence="1" id="KW-0812">Transmembrane</keyword>
<name>A0AAD3N7D7_LATJO</name>
<keyword evidence="1" id="KW-0472">Membrane</keyword>
<accession>A0AAD3N7D7</accession>
<keyword evidence="3" id="KW-1185">Reference proteome</keyword>
<dbReference type="AlphaFoldDB" id="A0AAD3N7D7"/>
<dbReference type="SUPFAM" id="SSF48726">
    <property type="entry name" value="Immunoglobulin"/>
    <property type="match status" value="1"/>
</dbReference>
<protein>
    <submittedName>
        <fullName evidence="2">Uncharacterized protein</fullName>
    </submittedName>
</protein>
<dbReference type="Proteomes" id="UP001279410">
    <property type="component" value="Unassembled WGS sequence"/>
</dbReference>
<dbReference type="Gene3D" id="2.60.40.10">
    <property type="entry name" value="Immunoglobulins"/>
    <property type="match status" value="1"/>
</dbReference>
<evidence type="ECO:0000313" key="3">
    <source>
        <dbReference type="Proteomes" id="UP001279410"/>
    </source>
</evidence>
<feature type="transmembrane region" description="Helical" evidence="1">
    <location>
        <begin position="50"/>
        <end position="75"/>
    </location>
</feature>
<evidence type="ECO:0000256" key="1">
    <source>
        <dbReference type="SAM" id="Phobius"/>
    </source>
</evidence>
<proteinExistence type="predicted"/>
<dbReference type="InterPro" id="IPR013783">
    <property type="entry name" value="Ig-like_fold"/>
</dbReference>
<dbReference type="InterPro" id="IPR036179">
    <property type="entry name" value="Ig-like_dom_sf"/>
</dbReference>